<dbReference type="Pfam" id="PF19279">
    <property type="entry name" value="YegS_C"/>
    <property type="match status" value="1"/>
</dbReference>
<name>A0A317KDS3_9ACTN</name>
<evidence type="ECO:0000313" key="3">
    <source>
        <dbReference type="Proteomes" id="UP000245683"/>
    </source>
</evidence>
<dbReference type="SMART" id="SM00046">
    <property type="entry name" value="DAGKc"/>
    <property type="match status" value="1"/>
</dbReference>
<dbReference type="GO" id="GO:0016301">
    <property type="term" value="F:kinase activity"/>
    <property type="evidence" value="ECO:0007669"/>
    <property type="project" value="UniProtKB-KW"/>
</dbReference>
<keyword evidence="3" id="KW-1185">Reference proteome</keyword>
<dbReference type="SUPFAM" id="SSF111331">
    <property type="entry name" value="NAD kinase/diacylglycerol kinase-like"/>
    <property type="match status" value="1"/>
</dbReference>
<protein>
    <submittedName>
        <fullName evidence="2">Sphingosine kinase</fullName>
    </submittedName>
</protein>
<dbReference type="InterPro" id="IPR017438">
    <property type="entry name" value="ATP-NAD_kinase_N"/>
</dbReference>
<feature type="domain" description="DAGKc" evidence="1">
    <location>
        <begin position="66"/>
        <end position="145"/>
    </location>
</feature>
<dbReference type="InterPro" id="IPR001206">
    <property type="entry name" value="Diacylglycerol_kinase_cat_dom"/>
</dbReference>
<dbReference type="EMBL" id="QGSV01000099">
    <property type="protein sequence ID" value="PWU50881.1"/>
    <property type="molecule type" value="Genomic_DNA"/>
</dbReference>
<reference evidence="3" key="1">
    <citation type="submission" date="2018-05" db="EMBL/GenBank/DDBJ databases">
        <title>Micromonospora globispora sp. nov. and Micromonospora rugosa sp. nov., isolated from marine sediment.</title>
        <authorList>
            <person name="Carro L."/>
            <person name="Aysel V."/>
            <person name="Cetin D."/>
            <person name="Igual J.M."/>
            <person name="Klenk H.-P."/>
            <person name="Trujillo M.E."/>
            <person name="Sahin N."/>
        </authorList>
    </citation>
    <scope>NUCLEOTIDE SEQUENCE [LARGE SCALE GENOMIC DNA]</scope>
    <source>
        <strain evidence="3">S2904</strain>
    </source>
</reference>
<dbReference type="Proteomes" id="UP000245683">
    <property type="component" value="Unassembled WGS sequence"/>
</dbReference>
<keyword evidence="2" id="KW-0808">Transferase</keyword>
<dbReference type="GO" id="GO:0019242">
    <property type="term" value="P:methylglyoxal biosynthetic process"/>
    <property type="evidence" value="ECO:0007669"/>
    <property type="project" value="InterPro"/>
</dbReference>
<dbReference type="Pfam" id="PF00781">
    <property type="entry name" value="DAGK_cat"/>
    <property type="match status" value="1"/>
</dbReference>
<dbReference type="Gene3D" id="3.40.50.10330">
    <property type="entry name" value="Probable inorganic polyphosphate/atp-NAD kinase, domain 1"/>
    <property type="match status" value="1"/>
</dbReference>
<sequence>MATSTVDSPAPGPATARPVGAVAVVAHRKKTFGGGLDELRTSLVTAGVEQLLWYEVPKSRKAPKKVRKALKKGADLVLVWGGDGMVQRCADTLAGSDVPMGILPAGTANLFATNLGIPTDLPEAVRIALHGRRRKLDLGKLNGEHFAVMAGAGFDGDLIREADRKLKGKLGRVAYVWTALRHVRGELVRTRIRVDGADWFDGEASCVLFGNVGTITGGIPAFDDARPDDGALEIGVSTASGAVDWARTLGRMAAGRSEESPFVGITRGRKVRVTFAAPKTYELDGGARTTAKRLKVKVVPGALTVCCPEPRD</sequence>
<accession>A0A317KDS3</accession>
<dbReference type="InterPro" id="IPR045540">
    <property type="entry name" value="YegS/DAGK_C"/>
</dbReference>
<dbReference type="OrthoDB" id="3171056at2"/>
<proteinExistence type="predicted"/>
<dbReference type="GO" id="GO:0008929">
    <property type="term" value="F:methylglyoxal synthase activity"/>
    <property type="evidence" value="ECO:0007669"/>
    <property type="project" value="InterPro"/>
</dbReference>
<dbReference type="InterPro" id="IPR004363">
    <property type="entry name" value="Methylgl_synth"/>
</dbReference>
<comment type="caution">
    <text evidence="2">The sequence shown here is derived from an EMBL/GenBank/DDBJ whole genome shotgun (WGS) entry which is preliminary data.</text>
</comment>
<dbReference type="PROSITE" id="PS50146">
    <property type="entry name" value="DAGK"/>
    <property type="match status" value="1"/>
</dbReference>
<gene>
    <name evidence="2" type="ORF">DLJ46_06055</name>
</gene>
<dbReference type="AlphaFoldDB" id="A0A317KDS3"/>
<dbReference type="GO" id="GO:0005829">
    <property type="term" value="C:cytosol"/>
    <property type="evidence" value="ECO:0007669"/>
    <property type="project" value="TreeGrafter"/>
</dbReference>
<evidence type="ECO:0000313" key="2">
    <source>
        <dbReference type="EMBL" id="PWU50881.1"/>
    </source>
</evidence>
<dbReference type="InterPro" id="IPR016064">
    <property type="entry name" value="NAD/diacylglycerol_kinase_sf"/>
</dbReference>
<keyword evidence="2" id="KW-0418">Kinase</keyword>
<organism evidence="2 3">
    <name type="scientific">Micromonospora globispora</name>
    <dbReference type="NCBI Taxonomy" id="1450148"/>
    <lineage>
        <taxon>Bacteria</taxon>
        <taxon>Bacillati</taxon>
        <taxon>Actinomycetota</taxon>
        <taxon>Actinomycetes</taxon>
        <taxon>Micromonosporales</taxon>
        <taxon>Micromonosporaceae</taxon>
        <taxon>Micromonospora</taxon>
    </lineage>
</organism>
<evidence type="ECO:0000259" key="1">
    <source>
        <dbReference type="PROSITE" id="PS50146"/>
    </source>
</evidence>
<dbReference type="PANTHER" id="PTHR30492">
    <property type="entry name" value="METHYLGLYOXAL SYNTHASE"/>
    <property type="match status" value="1"/>
</dbReference>
<dbReference type="RefSeq" id="WP_109943685.1">
    <property type="nucleotide sequence ID" value="NZ_QGSV01000099.1"/>
</dbReference>
<dbReference type="Gene3D" id="2.60.200.40">
    <property type="match status" value="1"/>
</dbReference>
<dbReference type="PANTHER" id="PTHR30492:SF0">
    <property type="entry name" value="METHYLGLYOXAL SYNTHASE"/>
    <property type="match status" value="1"/>
</dbReference>